<gene>
    <name evidence="2" type="ORF">QWJ08_14670</name>
</gene>
<proteinExistence type="inferred from homology"/>
<organism evidence="2 3">
    <name type="scientific">Vibrio agarivorans</name>
    <dbReference type="NCBI Taxonomy" id="153622"/>
    <lineage>
        <taxon>Bacteria</taxon>
        <taxon>Pseudomonadati</taxon>
        <taxon>Pseudomonadota</taxon>
        <taxon>Gammaproteobacteria</taxon>
        <taxon>Vibrionales</taxon>
        <taxon>Vibrionaceae</taxon>
        <taxon>Vibrio</taxon>
    </lineage>
</organism>
<sequence>MTKAVLNKNTITVSPVSMSSRPTIFRIAALTLITVVVFCLLFKLGLWQLDRGYQKERLEHSLIERAKQPPVDLTEIVEAENPTGLSVIAQGRAIPEGYLLLDNQVYKGKVGYLAYQLIEADERYWLLERGFVTAPASRSVLPKVNWKHGDFVYRARVYQRSENPLSNDIDPEFIAPYRIQNLNIAQISQLFGIEIQPVVIQPQAESWPYPQPWVPIPMSSTKHFGYATQWFMMSAVFLGLMTWVSVRALQKRRARGGL</sequence>
<keyword evidence="1" id="KW-1133">Transmembrane helix</keyword>
<reference evidence="2" key="1">
    <citation type="submission" date="2024-05" db="EMBL/GenBank/DDBJ databases">
        <title>Genome Sequences of Four Agar- Degrading Marine Bacteria.</title>
        <authorList>
            <person name="Phillips E.K."/>
            <person name="Shaffer J.C."/>
            <person name="Henson M.W."/>
            <person name="Temperton B."/>
            <person name="Thrash C.J."/>
            <person name="Martin M.O."/>
        </authorList>
    </citation>
    <scope>NUCLEOTIDE SEQUENCE</scope>
    <source>
        <strain evidence="2">EKP203</strain>
    </source>
</reference>
<dbReference type="InterPro" id="IPR002994">
    <property type="entry name" value="Surf1/Shy1"/>
</dbReference>
<evidence type="ECO:0000256" key="1">
    <source>
        <dbReference type="RuleBase" id="RU363076"/>
    </source>
</evidence>
<keyword evidence="1" id="KW-0472">Membrane</keyword>
<dbReference type="CDD" id="cd06662">
    <property type="entry name" value="SURF1"/>
    <property type="match status" value="1"/>
</dbReference>
<feature type="transmembrane region" description="Helical" evidence="1">
    <location>
        <begin position="230"/>
        <end position="249"/>
    </location>
</feature>
<evidence type="ECO:0000313" key="2">
    <source>
        <dbReference type="EMBL" id="MDN2482581.1"/>
    </source>
</evidence>
<dbReference type="Pfam" id="PF02104">
    <property type="entry name" value="SURF1"/>
    <property type="match status" value="1"/>
</dbReference>
<dbReference type="Proteomes" id="UP001169719">
    <property type="component" value="Unassembled WGS sequence"/>
</dbReference>
<name>A0ABT7Y3M3_9VIBR</name>
<comment type="subcellular location">
    <subcellularLocation>
        <location evidence="1">Cell membrane</location>
        <topology evidence="1">Multi-pass membrane protein</topology>
    </subcellularLocation>
</comment>
<comment type="similarity">
    <text evidence="1">Belongs to the SURF1 family.</text>
</comment>
<dbReference type="EMBL" id="JAUEOZ010000002">
    <property type="protein sequence ID" value="MDN2482581.1"/>
    <property type="molecule type" value="Genomic_DNA"/>
</dbReference>
<accession>A0ABT7Y3M3</accession>
<keyword evidence="1" id="KW-0812">Transmembrane</keyword>
<comment type="caution">
    <text evidence="2">The sequence shown here is derived from an EMBL/GenBank/DDBJ whole genome shotgun (WGS) entry which is preliminary data.</text>
</comment>
<feature type="transmembrane region" description="Helical" evidence="1">
    <location>
        <begin position="27"/>
        <end position="47"/>
    </location>
</feature>
<dbReference type="PROSITE" id="PS50895">
    <property type="entry name" value="SURF1"/>
    <property type="match status" value="1"/>
</dbReference>
<evidence type="ECO:0000313" key="3">
    <source>
        <dbReference type="Proteomes" id="UP001169719"/>
    </source>
</evidence>
<protein>
    <recommendedName>
        <fullName evidence="1">SURF1-like protein</fullName>
    </recommendedName>
</protein>
<keyword evidence="3" id="KW-1185">Reference proteome</keyword>
<dbReference type="RefSeq" id="WP_289962649.1">
    <property type="nucleotide sequence ID" value="NZ_JAUEOZ010000002.1"/>
</dbReference>
<keyword evidence="1" id="KW-1003">Cell membrane</keyword>